<name>A0A0A7KFK9_9DEIO</name>
<evidence type="ECO:0000313" key="3">
    <source>
        <dbReference type="Proteomes" id="UP000030634"/>
    </source>
</evidence>
<reference evidence="3" key="1">
    <citation type="submission" date="2014-11" db="EMBL/GenBank/DDBJ databases">
        <title>Hymenobacter sp. DG25B genome submission.</title>
        <authorList>
            <person name="Jung H.-Y."/>
            <person name="Kim M.K."/>
            <person name="Srinivasan S."/>
            <person name="Lim S."/>
        </authorList>
    </citation>
    <scope>NUCLEOTIDE SEQUENCE [LARGE SCALE GENOMIC DNA]</scope>
    <source>
        <strain evidence="3">DY59</strain>
    </source>
</reference>
<dbReference type="STRING" id="1182571.QR90_06710"/>
<dbReference type="RefSeq" id="WP_039683266.1">
    <property type="nucleotide sequence ID" value="NZ_CP010028.1"/>
</dbReference>
<evidence type="ECO:0000256" key="1">
    <source>
        <dbReference type="SAM" id="MobiDB-lite"/>
    </source>
</evidence>
<proteinExistence type="predicted"/>
<evidence type="ECO:0000313" key="2">
    <source>
        <dbReference type="EMBL" id="AIZ44860.1"/>
    </source>
</evidence>
<dbReference type="EMBL" id="CP010028">
    <property type="protein sequence ID" value="AIZ44860.1"/>
    <property type="molecule type" value="Genomic_DNA"/>
</dbReference>
<dbReference type="Proteomes" id="UP000030634">
    <property type="component" value="Chromosome"/>
</dbReference>
<gene>
    <name evidence="2" type="ORF">QR90_06710</name>
</gene>
<organism evidence="2 3">
    <name type="scientific">Deinococcus radiopugnans</name>
    <dbReference type="NCBI Taxonomy" id="57497"/>
    <lineage>
        <taxon>Bacteria</taxon>
        <taxon>Thermotogati</taxon>
        <taxon>Deinococcota</taxon>
        <taxon>Deinococci</taxon>
        <taxon>Deinococcales</taxon>
        <taxon>Deinococcaceae</taxon>
        <taxon>Deinococcus</taxon>
    </lineage>
</organism>
<dbReference type="KEGG" id="dsw:QR90_06710"/>
<dbReference type="AlphaFoldDB" id="A0A0A7KFK9"/>
<evidence type="ECO:0008006" key="4">
    <source>
        <dbReference type="Google" id="ProtNLM"/>
    </source>
</evidence>
<feature type="region of interest" description="Disordered" evidence="1">
    <location>
        <begin position="442"/>
        <end position="464"/>
    </location>
</feature>
<protein>
    <recommendedName>
        <fullName evidence="4">Phage portal protein</fullName>
    </recommendedName>
</protein>
<sequence length="464" mass="50592">MLYGPDGELLHERGPETSLRGGWREGLPWEGGLAAPERLYGVNREDERLRSRRAYFTNPLFAGAVDVAVALLTGDEFSYGTPALDKAARDVLDAFWSRNRLGEMVTDRVVTEYLLDGELCAVFPLEADDPGQDAPARFALVDVSTGLRVESSVTDGVTAVLLPGPNGGDQRWETGRFAWTANSSLWNDPRGWPVARHAVDPAAAYLTLMNHRLNTHELQARILGVQKVFVDREDPNSRAAFSAKSGAYRSLPRRGGILTMAMVEGKDGKVISDSLDFMTPGEGAANAETDARALLRLTGLAFGLPEHYLGEGGNVTRTTAESMTLPAVRRARKLQAAVRGFLDELVRREFVRRFGPARLYTLTTWDYKDDGKTRVKRTRKVDVSQIEIPWVLPAITQDSLQESITRAEAAARNGWASPQTLSASLGFDPGEEDTRMAAVGLNFGQPDTRAAQPTAPPGGGDDAP</sequence>
<dbReference type="HOGENOM" id="CLU_588912_0_0_0"/>
<accession>A0A0A7KFK9</accession>